<feature type="transmembrane region" description="Helical" evidence="1">
    <location>
        <begin position="108"/>
        <end position="131"/>
    </location>
</feature>
<dbReference type="KEGG" id="gms:SOIL9_52420"/>
<organism evidence="3 4">
    <name type="scientific">Gemmata massiliana</name>
    <dbReference type="NCBI Taxonomy" id="1210884"/>
    <lineage>
        <taxon>Bacteria</taxon>
        <taxon>Pseudomonadati</taxon>
        <taxon>Planctomycetota</taxon>
        <taxon>Planctomycetia</taxon>
        <taxon>Gemmatales</taxon>
        <taxon>Gemmataceae</taxon>
        <taxon>Gemmata</taxon>
    </lineage>
</organism>
<dbReference type="EMBL" id="LR593886">
    <property type="protein sequence ID" value="VTR92472.1"/>
    <property type="molecule type" value="Genomic_DNA"/>
</dbReference>
<proteinExistence type="predicted"/>
<keyword evidence="1" id="KW-0472">Membrane</keyword>
<feature type="domain" description="Low-salt glycan biosynthesis hexosyltransferase Agl6 C-terminal transmembrane region" evidence="2">
    <location>
        <begin position="39"/>
        <end position="132"/>
    </location>
</feature>
<dbReference type="InterPro" id="IPR058718">
    <property type="entry name" value="Agl6_TM_C"/>
</dbReference>
<feature type="transmembrane region" description="Helical" evidence="1">
    <location>
        <begin position="20"/>
        <end position="40"/>
    </location>
</feature>
<feature type="transmembrane region" description="Helical" evidence="1">
    <location>
        <begin position="69"/>
        <end position="88"/>
    </location>
</feature>
<keyword evidence="1" id="KW-1133">Transmembrane helix</keyword>
<evidence type="ECO:0000313" key="4">
    <source>
        <dbReference type="Proteomes" id="UP000464178"/>
    </source>
</evidence>
<evidence type="ECO:0000256" key="1">
    <source>
        <dbReference type="SAM" id="Phobius"/>
    </source>
</evidence>
<keyword evidence="4" id="KW-1185">Reference proteome</keyword>
<dbReference type="GO" id="GO:0016740">
    <property type="term" value="F:transferase activity"/>
    <property type="evidence" value="ECO:0007669"/>
    <property type="project" value="UniProtKB-KW"/>
</dbReference>
<dbReference type="Pfam" id="PF26629">
    <property type="entry name" value="GT2_TM_C"/>
    <property type="match status" value="1"/>
</dbReference>
<evidence type="ECO:0000313" key="3">
    <source>
        <dbReference type="EMBL" id="VTR92472.1"/>
    </source>
</evidence>
<keyword evidence="1" id="KW-0812">Transmembrane</keyword>
<sequence>MTWLTGGQRSVAGIGFDVHTMLLGTLCILLGHQTLWLGLFGKLYGTLVATLPTDPIAGRLIEWLSVERTLILGAIAFLCGAGMNLWLVKEWWDVALGELELRHTLRHALWGLTEMVVGVQTAYGGLFLGLLQQLRAPVGTPSAQKEPAASTST</sequence>
<evidence type="ECO:0000259" key="2">
    <source>
        <dbReference type="Pfam" id="PF26629"/>
    </source>
</evidence>
<gene>
    <name evidence="3" type="ORF">SOIL9_52420</name>
</gene>
<keyword evidence="3" id="KW-0808">Transferase</keyword>
<reference evidence="3 4" key="1">
    <citation type="submission" date="2019-05" db="EMBL/GenBank/DDBJ databases">
        <authorList>
            <consortium name="Science for Life Laboratories"/>
        </authorList>
    </citation>
    <scope>NUCLEOTIDE SEQUENCE [LARGE SCALE GENOMIC DNA]</scope>
    <source>
        <strain evidence="3">Soil9</strain>
    </source>
</reference>
<dbReference type="AlphaFoldDB" id="A0A6P2CZ92"/>
<name>A0A6P2CZ92_9BACT</name>
<dbReference type="Proteomes" id="UP000464178">
    <property type="component" value="Chromosome"/>
</dbReference>
<protein>
    <submittedName>
        <fullName evidence="3">Glycosyl transferase family 2</fullName>
    </submittedName>
</protein>
<accession>A0A6P2CZ92</accession>